<dbReference type="CDD" id="cd09272">
    <property type="entry name" value="RNase_HI_RT_Ty1"/>
    <property type="match status" value="1"/>
</dbReference>
<dbReference type="Pfam" id="PF13976">
    <property type="entry name" value="gag_pre-integrs"/>
    <property type="match status" value="1"/>
</dbReference>
<dbReference type="InterPro" id="IPR057670">
    <property type="entry name" value="SH3_retrovirus"/>
</dbReference>
<evidence type="ECO:0000256" key="1">
    <source>
        <dbReference type="ARBA" id="ARBA00022750"/>
    </source>
</evidence>
<dbReference type="PANTHER" id="PTHR11439">
    <property type="entry name" value="GAG-POL-RELATED RETROTRANSPOSON"/>
    <property type="match status" value="1"/>
</dbReference>
<dbReference type="Gene3D" id="3.30.420.10">
    <property type="entry name" value="Ribonuclease H-like superfamily/Ribonuclease H"/>
    <property type="match status" value="1"/>
</dbReference>
<dbReference type="PANTHER" id="PTHR11439:SF475">
    <property type="entry name" value="CYSTEINE-RICH RLK (RECEPTOR-LIKE PROTEIN KINASE) 8"/>
    <property type="match status" value="1"/>
</dbReference>
<feature type="domain" description="GAG-pre-integrase" evidence="4">
    <location>
        <begin position="222"/>
        <end position="273"/>
    </location>
</feature>
<keyword evidence="1" id="KW-0645">Protease</keyword>
<evidence type="ECO:0000256" key="2">
    <source>
        <dbReference type="SAM" id="MobiDB-lite"/>
    </source>
</evidence>
<dbReference type="InterPro" id="IPR036397">
    <property type="entry name" value="RNaseH_sf"/>
</dbReference>
<keyword evidence="8" id="KW-1185">Reference proteome</keyword>
<evidence type="ECO:0000313" key="7">
    <source>
        <dbReference type="EMBL" id="KAE8729023.1"/>
    </source>
</evidence>
<keyword evidence="1" id="KW-0064">Aspartyl protease</keyword>
<accession>A0A6A3CIN1</accession>
<gene>
    <name evidence="7" type="ORF">F3Y22_tig00004013pilonHSYRG00186</name>
</gene>
<dbReference type="InterPro" id="IPR013103">
    <property type="entry name" value="RVT_2"/>
</dbReference>
<feature type="region of interest" description="Disordered" evidence="2">
    <location>
        <begin position="74"/>
        <end position="106"/>
    </location>
</feature>
<feature type="compositionally biased region" description="Acidic residues" evidence="2">
    <location>
        <begin position="420"/>
        <end position="429"/>
    </location>
</feature>
<evidence type="ECO:0000259" key="5">
    <source>
        <dbReference type="Pfam" id="PF22936"/>
    </source>
</evidence>
<dbReference type="Pfam" id="PF25597">
    <property type="entry name" value="SH3_retrovirus"/>
    <property type="match status" value="1"/>
</dbReference>
<dbReference type="SUPFAM" id="SSF56672">
    <property type="entry name" value="DNA/RNA polymerases"/>
    <property type="match status" value="1"/>
</dbReference>
<dbReference type="Pfam" id="PF22936">
    <property type="entry name" value="Pol_BBD"/>
    <property type="match status" value="1"/>
</dbReference>
<dbReference type="Proteomes" id="UP000436088">
    <property type="component" value="Unassembled WGS sequence"/>
</dbReference>
<feature type="compositionally biased region" description="Polar residues" evidence="2">
    <location>
        <begin position="433"/>
        <end position="443"/>
    </location>
</feature>
<dbReference type="InterPro" id="IPR025724">
    <property type="entry name" value="GAG-pre-integrase_dom"/>
</dbReference>
<dbReference type="Pfam" id="PF07727">
    <property type="entry name" value="RVT_2"/>
    <property type="match status" value="1"/>
</dbReference>
<dbReference type="EMBL" id="VEPZ02000241">
    <property type="protein sequence ID" value="KAE8729023.1"/>
    <property type="molecule type" value="Genomic_DNA"/>
</dbReference>
<name>A0A6A3CIN1_HIBSY</name>
<protein>
    <submittedName>
        <fullName evidence="7">PLAC8 family protein</fullName>
    </submittedName>
</protein>
<feature type="domain" description="Retrovirus-related Pol polyprotein from transposon TNT 1-94-like beta-barrel" evidence="5">
    <location>
        <begin position="123"/>
        <end position="176"/>
    </location>
</feature>
<evidence type="ECO:0000259" key="4">
    <source>
        <dbReference type="Pfam" id="PF13976"/>
    </source>
</evidence>
<reference evidence="7" key="1">
    <citation type="submission" date="2019-09" db="EMBL/GenBank/DDBJ databases">
        <title>Draft genome information of white flower Hibiscus syriacus.</title>
        <authorList>
            <person name="Kim Y.-M."/>
        </authorList>
    </citation>
    <scope>NUCLEOTIDE SEQUENCE [LARGE SCALE GENOMIC DNA]</scope>
    <source>
        <strain evidence="7">YM2019G1</strain>
    </source>
</reference>
<dbReference type="InterPro" id="IPR043502">
    <property type="entry name" value="DNA/RNA_pol_sf"/>
</dbReference>
<evidence type="ECO:0000259" key="3">
    <source>
        <dbReference type="Pfam" id="PF07727"/>
    </source>
</evidence>
<feature type="domain" description="Retroviral polymerase SH3-like" evidence="6">
    <location>
        <begin position="331"/>
        <end position="385"/>
    </location>
</feature>
<proteinExistence type="predicted"/>
<evidence type="ECO:0000259" key="6">
    <source>
        <dbReference type="Pfam" id="PF25597"/>
    </source>
</evidence>
<keyword evidence="1" id="KW-0378">Hydrolase</keyword>
<sequence>MLEHIRDAKIPKEAWDIFVTLFSKSNDTKLQLLENELLSMVQRDMAVCPILSQVSLKGKEEALYTNKSRGTFQRYTSSGSKKDGDKVKNYQGNGGPHSGEASKNYGNSRKFDGKYYNCGKIGRVVVRADNSRLPITHIGKTIVTPRYNTNQVQLQDVYHVPGMKKILLYVAQLTSSSHYALFGPQDVKVYRDVKISETQIMEGRRLESIYVMSAESAYVDKTRKNETSDLWHMRLGHVRYSKLSVMVKKSMLKGLPQLKVRTDTVCAGCQYGKAHQLPYDESKVKEKEPLELVHSDVFGPVKQQSISGMRYMVTFIDDCSRFWAEAMRTAAFVINRLPQPSKFDKKVVRCIFVGYDSQRKWWKCCDPISGIFYTSRNVIFYEAYSWWSLENEVLPYSREFGDNLQQKMGDHAVQLQTSSDESEDPNGDDVEQRVTQNPWQTGVYQQPNEEAIIEEATEPETFEEASQSSEWMTAMKEEMHFSKTKLGIKRRPDGSIERYKARLVARGFSQQYGLDYDETFSPMAKLTTLDREIYMTQPMGFQSQDHPEYVYSSLFVKVNEGKLAIVLVYVDDLIIIGDDEVEILQMKENLSVRFQIKELGQLKHFLVGVMSRYMQNPKKPHLEAVRRILRYVKSTIDYGLLYNKGEDCKLVGYCDADYTGDHDTRRSTTGYVFKLGSGTFSWCSKRQPTVSLSTTEAEY</sequence>
<dbReference type="AlphaFoldDB" id="A0A6A3CIN1"/>
<comment type="caution">
    <text evidence="7">The sequence shown here is derived from an EMBL/GenBank/DDBJ whole genome shotgun (WGS) entry which is preliminary data.</text>
</comment>
<feature type="domain" description="Reverse transcriptase Ty1/copia-type" evidence="3">
    <location>
        <begin position="552"/>
        <end position="606"/>
    </location>
</feature>
<evidence type="ECO:0000313" key="8">
    <source>
        <dbReference type="Proteomes" id="UP000436088"/>
    </source>
</evidence>
<dbReference type="GO" id="GO:0003676">
    <property type="term" value="F:nucleic acid binding"/>
    <property type="evidence" value="ECO:0007669"/>
    <property type="project" value="InterPro"/>
</dbReference>
<dbReference type="GO" id="GO:0004190">
    <property type="term" value="F:aspartic-type endopeptidase activity"/>
    <property type="evidence" value="ECO:0007669"/>
    <property type="project" value="UniProtKB-KW"/>
</dbReference>
<dbReference type="InterPro" id="IPR054722">
    <property type="entry name" value="PolX-like_BBD"/>
</dbReference>
<organism evidence="7 8">
    <name type="scientific">Hibiscus syriacus</name>
    <name type="common">Rose of Sharon</name>
    <dbReference type="NCBI Taxonomy" id="106335"/>
    <lineage>
        <taxon>Eukaryota</taxon>
        <taxon>Viridiplantae</taxon>
        <taxon>Streptophyta</taxon>
        <taxon>Embryophyta</taxon>
        <taxon>Tracheophyta</taxon>
        <taxon>Spermatophyta</taxon>
        <taxon>Magnoliopsida</taxon>
        <taxon>eudicotyledons</taxon>
        <taxon>Gunneridae</taxon>
        <taxon>Pentapetalae</taxon>
        <taxon>rosids</taxon>
        <taxon>malvids</taxon>
        <taxon>Malvales</taxon>
        <taxon>Malvaceae</taxon>
        <taxon>Malvoideae</taxon>
        <taxon>Hibiscus</taxon>
    </lineage>
</organism>
<feature type="region of interest" description="Disordered" evidence="2">
    <location>
        <begin position="411"/>
        <end position="443"/>
    </location>
</feature>